<gene>
    <name evidence="2" type="primary">LOC108041472</name>
</gene>
<protein>
    <submittedName>
        <fullName evidence="2">Uncharacterized protein LOC108041472</fullName>
    </submittedName>
</protein>
<evidence type="ECO:0000313" key="2">
    <source>
        <dbReference type="RefSeq" id="XP_016974896.1"/>
    </source>
</evidence>
<dbReference type="AlphaFoldDB" id="A0A6P4ENN4"/>
<dbReference type="RefSeq" id="XP_016974896.1">
    <property type="nucleotide sequence ID" value="XM_017119407.1"/>
</dbReference>
<evidence type="ECO:0000256" key="1">
    <source>
        <dbReference type="SAM" id="MobiDB-lite"/>
    </source>
</evidence>
<feature type="compositionally biased region" description="Low complexity" evidence="1">
    <location>
        <begin position="147"/>
        <end position="160"/>
    </location>
</feature>
<dbReference type="GeneID" id="108041472"/>
<dbReference type="RefSeq" id="XP_016974896.2">
    <property type="nucleotide sequence ID" value="XM_017119407.2"/>
</dbReference>
<sequence>MVLTNFECWAHGDPSAAATFETVLLRPSMDPFNPRAVTLMTDANNNNNNNNHIEVGQPMPDVLPLEVMRCKKRVNPGQHPAEDTDVDQPVYTKRCRYDESDLAAQYCNDFFSLPATQIIGTQACLMDYDMQATGGMMMESETSFPAQQQQQLHHQPQQQYHHQRINQHFQESAEHRLPPSQKNSRKSLDPFKKIKSKSIGSEAEADLYIATHGGCLHHFRKLSGAEQEEFDI</sequence>
<proteinExistence type="predicted"/>
<dbReference type="OrthoDB" id="7975544at2759"/>
<accession>A0A6P4ENN4</accession>
<name>A0A6P4ENN4_DRORH</name>
<feature type="region of interest" description="Disordered" evidence="1">
    <location>
        <begin position="142"/>
        <end position="193"/>
    </location>
</feature>
<organism evidence="2">
    <name type="scientific">Drosophila rhopaloa</name>
    <name type="common">Fruit fly</name>
    <dbReference type="NCBI Taxonomy" id="1041015"/>
    <lineage>
        <taxon>Eukaryota</taxon>
        <taxon>Metazoa</taxon>
        <taxon>Ecdysozoa</taxon>
        <taxon>Arthropoda</taxon>
        <taxon>Hexapoda</taxon>
        <taxon>Insecta</taxon>
        <taxon>Pterygota</taxon>
        <taxon>Neoptera</taxon>
        <taxon>Endopterygota</taxon>
        <taxon>Diptera</taxon>
        <taxon>Brachycera</taxon>
        <taxon>Muscomorpha</taxon>
        <taxon>Ephydroidea</taxon>
        <taxon>Drosophilidae</taxon>
        <taxon>Drosophila</taxon>
        <taxon>Sophophora</taxon>
    </lineage>
</organism>
<reference evidence="2" key="1">
    <citation type="submission" date="2025-08" db="UniProtKB">
        <authorList>
            <consortium name="RefSeq"/>
        </authorList>
    </citation>
    <scope>IDENTIFICATION</scope>
</reference>